<dbReference type="Proteomes" id="UP001193389">
    <property type="component" value="Chromosome"/>
</dbReference>
<evidence type="ECO:0000313" key="8">
    <source>
        <dbReference type="EMBL" id="BBE17003.1"/>
    </source>
</evidence>
<dbReference type="GO" id="GO:0006412">
    <property type="term" value="P:translation"/>
    <property type="evidence" value="ECO:0007669"/>
    <property type="project" value="InterPro"/>
</dbReference>
<evidence type="ECO:0000256" key="5">
    <source>
        <dbReference type="RuleBase" id="RU000660"/>
    </source>
</evidence>
<keyword evidence="3 5" id="KW-0687">Ribonucleoprotein</keyword>
<reference evidence="8" key="1">
    <citation type="journal article" date="2020" name="Int. J. Syst. Evol. Microbiol.">
        <title>Aquipluma nitroreducens gen. nov. sp. nov., a novel facultatively anaerobic bacterium isolated from a freshwater lake.</title>
        <authorList>
            <person name="Watanabe M."/>
            <person name="Kojima H."/>
            <person name="Fukui M."/>
        </authorList>
    </citation>
    <scope>NUCLEOTIDE SEQUENCE</scope>
    <source>
        <strain evidence="8">MeG22</strain>
    </source>
</reference>
<dbReference type="Gene3D" id="3.90.1030.10">
    <property type="entry name" value="Ribosomal protein L17"/>
    <property type="match status" value="1"/>
</dbReference>
<dbReference type="SUPFAM" id="SSF64263">
    <property type="entry name" value="Prokaryotic ribosomal protein L17"/>
    <property type="match status" value="1"/>
</dbReference>
<sequence length="151" mass="16654">MLSNMANSLIFHKRIATTLAKAKALRIYVEPLITKAKDDSTHSRRVVFEYLKSKTAVAMLFRDVAEKVADRPGGYTRILKTGNRLGDNAEMCIIELVDFNENMLAAKESRAKPVKSRRGGKKKADAPKATAPVAPVVAPEVTEAPEEKTEE</sequence>
<dbReference type="PROSITE" id="PS01167">
    <property type="entry name" value="RIBOSOMAL_L17"/>
    <property type="match status" value="1"/>
</dbReference>
<dbReference type="AlphaFoldDB" id="A0A5K7S635"/>
<name>A0A5K7S635_9BACT</name>
<dbReference type="InterPro" id="IPR000456">
    <property type="entry name" value="Ribosomal_bL17"/>
</dbReference>
<feature type="compositionally biased region" description="Basic residues" evidence="7">
    <location>
        <begin position="112"/>
        <end position="121"/>
    </location>
</feature>
<dbReference type="GO" id="GO:0003735">
    <property type="term" value="F:structural constituent of ribosome"/>
    <property type="evidence" value="ECO:0007669"/>
    <property type="project" value="InterPro"/>
</dbReference>
<keyword evidence="9" id="KW-1185">Reference proteome</keyword>
<feature type="region of interest" description="Disordered" evidence="7">
    <location>
        <begin position="108"/>
        <end position="151"/>
    </location>
</feature>
<dbReference type="InterPro" id="IPR047859">
    <property type="entry name" value="Ribosomal_bL17_CS"/>
</dbReference>
<evidence type="ECO:0000256" key="2">
    <source>
        <dbReference type="ARBA" id="ARBA00022980"/>
    </source>
</evidence>
<evidence type="ECO:0000313" key="9">
    <source>
        <dbReference type="Proteomes" id="UP001193389"/>
    </source>
</evidence>
<evidence type="ECO:0000256" key="6">
    <source>
        <dbReference type="RuleBase" id="RU000661"/>
    </source>
</evidence>
<dbReference type="GO" id="GO:0022625">
    <property type="term" value="C:cytosolic large ribosomal subunit"/>
    <property type="evidence" value="ECO:0007669"/>
    <property type="project" value="TreeGrafter"/>
</dbReference>
<dbReference type="KEGG" id="anf:AQPE_1151"/>
<accession>A0A5K7S635</accession>
<dbReference type="PANTHER" id="PTHR14413">
    <property type="entry name" value="RIBOSOMAL PROTEIN L17"/>
    <property type="match status" value="1"/>
</dbReference>
<evidence type="ECO:0000256" key="4">
    <source>
        <dbReference type="ARBA" id="ARBA00035494"/>
    </source>
</evidence>
<proteinExistence type="inferred from homology"/>
<dbReference type="InterPro" id="IPR036373">
    <property type="entry name" value="Ribosomal_bL17_sf"/>
</dbReference>
<dbReference type="PANTHER" id="PTHR14413:SF16">
    <property type="entry name" value="LARGE RIBOSOMAL SUBUNIT PROTEIN BL17M"/>
    <property type="match status" value="1"/>
</dbReference>
<comment type="similarity">
    <text evidence="1 5">Belongs to the bacterial ribosomal protein bL17 family.</text>
</comment>
<feature type="compositionally biased region" description="Low complexity" evidence="7">
    <location>
        <begin position="127"/>
        <end position="142"/>
    </location>
</feature>
<dbReference type="NCBIfam" id="TIGR00059">
    <property type="entry name" value="L17"/>
    <property type="match status" value="1"/>
</dbReference>
<evidence type="ECO:0000256" key="3">
    <source>
        <dbReference type="ARBA" id="ARBA00023274"/>
    </source>
</evidence>
<gene>
    <name evidence="8" type="ORF">AQPE_1151</name>
</gene>
<dbReference type="Pfam" id="PF01196">
    <property type="entry name" value="Ribosomal_L17"/>
    <property type="match status" value="1"/>
</dbReference>
<organism evidence="8 9">
    <name type="scientific">Aquipluma nitroreducens</name>
    <dbReference type="NCBI Taxonomy" id="2010828"/>
    <lineage>
        <taxon>Bacteria</taxon>
        <taxon>Pseudomonadati</taxon>
        <taxon>Bacteroidota</taxon>
        <taxon>Bacteroidia</taxon>
        <taxon>Marinilabiliales</taxon>
        <taxon>Prolixibacteraceae</taxon>
        <taxon>Aquipluma</taxon>
    </lineage>
</organism>
<evidence type="ECO:0000256" key="1">
    <source>
        <dbReference type="ARBA" id="ARBA00008777"/>
    </source>
</evidence>
<protein>
    <recommendedName>
        <fullName evidence="4 6">50S ribosomal protein L17</fullName>
    </recommendedName>
</protein>
<dbReference type="EMBL" id="AP018694">
    <property type="protein sequence ID" value="BBE17003.1"/>
    <property type="molecule type" value="Genomic_DNA"/>
</dbReference>
<keyword evidence="2 5" id="KW-0689">Ribosomal protein</keyword>
<evidence type="ECO:0000256" key="7">
    <source>
        <dbReference type="SAM" id="MobiDB-lite"/>
    </source>
</evidence>